<gene>
    <name evidence="6 8" type="primary">rsmI</name>
    <name evidence="8" type="ORF">H9Q80_05720</name>
</gene>
<comment type="subcellular location">
    <subcellularLocation>
        <location evidence="6">Cytoplasm</location>
    </subcellularLocation>
</comment>
<dbReference type="PANTHER" id="PTHR46111">
    <property type="entry name" value="RIBOSOMAL RNA SMALL SUBUNIT METHYLTRANSFERASE I"/>
    <property type="match status" value="1"/>
</dbReference>
<dbReference type="InterPro" id="IPR014776">
    <property type="entry name" value="4pyrrole_Mease_sub2"/>
</dbReference>
<dbReference type="InterPro" id="IPR018063">
    <property type="entry name" value="SAM_MeTrfase_RsmI_CS"/>
</dbReference>
<comment type="catalytic activity">
    <reaction evidence="6">
        <text>cytidine(1402) in 16S rRNA + S-adenosyl-L-methionine = 2'-O-methylcytidine(1402) in 16S rRNA + S-adenosyl-L-homocysteine + H(+)</text>
        <dbReference type="Rhea" id="RHEA:42924"/>
        <dbReference type="Rhea" id="RHEA-COMP:10285"/>
        <dbReference type="Rhea" id="RHEA-COMP:10286"/>
        <dbReference type="ChEBI" id="CHEBI:15378"/>
        <dbReference type="ChEBI" id="CHEBI:57856"/>
        <dbReference type="ChEBI" id="CHEBI:59789"/>
        <dbReference type="ChEBI" id="CHEBI:74495"/>
        <dbReference type="ChEBI" id="CHEBI:82748"/>
        <dbReference type="EC" id="2.1.1.198"/>
    </reaction>
</comment>
<evidence type="ECO:0000259" key="7">
    <source>
        <dbReference type="Pfam" id="PF00590"/>
    </source>
</evidence>
<dbReference type="CDD" id="cd11648">
    <property type="entry name" value="RsmI"/>
    <property type="match status" value="1"/>
</dbReference>
<accession>A0A7G9GRL3</accession>
<name>A0A7G9GRL3_9FIRM</name>
<dbReference type="InterPro" id="IPR000878">
    <property type="entry name" value="4pyrrol_Mease"/>
</dbReference>
<dbReference type="FunFam" id="3.30.950.10:FF:000002">
    <property type="entry name" value="Ribosomal RNA small subunit methyltransferase I"/>
    <property type="match status" value="1"/>
</dbReference>
<keyword evidence="9" id="KW-1185">Reference proteome</keyword>
<dbReference type="SUPFAM" id="SSF53790">
    <property type="entry name" value="Tetrapyrrole methylase"/>
    <property type="match status" value="1"/>
</dbReference>
<protein>
    <recommendedName>
        <fullName evidence="6">Ribosomal RNA small subunit methyltransferase I</fullName>
        <ecNumber evidence="6">2.1.1.198</ecNumber>
    </recommendedName>
    <alternativeName>
        <fullName evidence="6">16S rRNA 2'-O-ribose C1402 methyltransferase</fullName>
    </alternativeName>
    <alternativeName>
        <fullName evidence="6">rRNA (cytidine-2'-O-)-methyltransferase RsmI</fullName>
    </alternativeName>
</protein>
<evidence type="ECO:0000256" key="1">
    <source>
        <dbReference type="ARBA" id="ARBA00022490"/>
    </source>
</evidence>
<evidence type="ECO:0000313" key="8">
    <source>
        <dbReference type="EMBL" id="QNM13445.1"/>
    </source>
</evidence>
<reference evidence="8 9" key="1">
    <citation type="submission" date="2020-08" db="EMBL/GenBank/DDBJ databases">
        <authorList>
            <person name="Liu C."/>
            <person name="Sun Q."/>
        </authorList>
    </citation>
    <scope>NUCLEOTIDE SEQUENCE [LARGE SCALE GENOMIC DNA]</scope>
    <source>
        <strain evidence="8 9">NSJ-61</strain>
    </source>
</reference>
<dbReference type="RefSeq" id="WP_117452494.1">
    <property type="nucleotide sequence ID" value="NZ_CP060636.1"/>
</dbReference>
<dbReference type="PANTHER" id="PTHR46111:SF1">
    <property type="entry name" value="RIBOSOMAL RNA SMALL SUBUNIT METHYLTRANSFERASE I"/>
    <property type="match status" value="1"/>
</dbReference>
<dbReference type="Proteomes" id="UP000515856">
    <property type="component" value="Chromosome"/>
</dbReference>
<evidence type="ECO:0000256" key="2">
    <source>
        <dbReference type="ARBA" id="ARBA00022552"/>
    </source>
</evidence>
<dbReference type="KEGG" id="ehn:H9Q80_05720"/>
<dbReference type="InterPro" id="IPR014777">
    <property type="entry name" value="4pyrrole_Mease_sub1"/>
</dbReference>
<keyword evidence="4 6" id="KW-0808">Transferase</keyword>
<dbReference type="Gene3D" id="3.40.1010.10">
    <property type="entry name" value="Cobalt-precorrin-4 Transmethylase, Domain 1"/>
    <property type="match status" value="1"/>
</dbReference>
<dbReference type="InterPro" id="IPR035996">
    <property type="entry name" value="4pyrrol_Methylase_sf"/>
</dbReference>
<dbReference type="PIRSF" id="PIRSF005917">
    <property type="entry name" value="MTase_YraL"/>
    <property type="match status" value="1"/>
</dbReference>
<keyword evidence="2 6" id="KW-0698">rRNA processing</keyword>
<dbReference type="PROSITE" id="PS01296">
    <property type="entry name" value="RSMI"/>
    <property type="match status" value="1"/>
</dbReference>
<keyword evidence="1 6" id="KW-0963">Cytoplasm</keyword>
<dbReference type="EMBL" id="CP060636">
    <property type="protein sequence ID" value="QNM13445.1"/>
    <property type="molecule type" value="Genomic_DNA"/>
</dbReference>
<keyword evidence="3 6" id="KW-0489">Methyltransferase</keyword>
<comment type="function">
    <text evidence="6">Catalyzes the 2'-O-methylation of the ribose of cytidine 1402 (C1402) in 16S rRNA.</text>
</comment>
<keyword evidence="5 6" id="KW-0949">S-adenosyl-L-methionine</keyword>
<dbReference type="EC" id="2.1.1.198" evidence="6"/>
<comment type="similarity">
    <text evidence="6">Belongs to the methyltransferase superfamily. RsmI family.</text>
</comment>
<dbReference type="GO" id="GO:0005737">
    <property type="term" value="C:cytoplasm"/>
    <property type="evidence" value="ECO:0007669"/>
    <property type="project" value="UniProtKB-SubCell"/>
</dbReference>
<dbReference type="NCBIfam" id="TIGR00096">
    <property type="entry name" value="16S rRNA (cytidine(1402)-2'-O)-methyltransferase"/>
    <property type="match status" value="1"/>
</dbReference>
<dbReference type="FunFam" id="3.40.1010.10:FF:000007">
    <property type="entry name" value="Ribosomal RNA small subunit methyltransferase I"/>
    <property type="match status" value="1"/>
</dbReference>
<sequence>MIRQKSFDNDRPTLYVVATPIGNLDEMTPRAVEILENVDVIAAEDTRNTLKLLSHFHIKTRLISHHQHNETQSTNGLLDLLEKGNDIALVSDAGYPLISDPGGVAAKKIMDAGFNVVPVSGCNAMLDALVGSGLNTQHFMFYGFLQSSEKGRTSELCDLKYFPYTMVFYEAPHRIEKCLRTMLEVFGDRQICLARELTKKHEEFIRGTIEEVLEIVDDLKGEMVIVVEGSQDIKDDREDAAVPLVHEQIKQYIDGGLTTNEAIKRVAKERGLSRNDVYKEYHELS</sequence>
<organism evidence="8 9">
    <name type="scientific">[Eubacterium] hominis</name>
    <dbReference type="NCBI Taxonomy" id="2764325"/>
    <lineage>
        <taxon>Bacteria</taxon>
        <taxon>Bacillati</taxon>
        <taxon>Bacillota</taxon>
        <taxon>Erysipelotrichia</taxon>
        <taxon>Erysipelotrichales</taxon>
        <taxon>Erysipelotrichaceae</taxon>
        <taxon>Amedibacillus</taxon>
    </lineage>
</organism>
<evidence type="ECO:0000256" key="4">
    <source>
        <dbReference type="ARBA" id="ARBA00022679"/>
    </source>
</evidence>
<evidence type="ECO:0000256" key="3">
    <source>
        <dbReference type="ARBA" id="ARBA00022603"/>
    </source>
</evidence>
<evidence type="ECO:0000313" key="9">
    <source>
        <dbReference type="Proteomes" id="UP000515856"/>
    </source>
</evidence>
<evidence type="ECO:0000256" key="6">
    <source>
        <dbReference type="HAMAP-Rule" id="MF_01877"/>
    </source>
</evidence>
<dbReference type="Gene3D" id="3.30.950.10">
    <property type="entry name" value="Methyltransferase, Cobalt-precorrin-4 Transmethylase, Domain 2"/>
    <property type="match status" value="1"/>
</dbReference>
<proteinExistence type="inferred from homology"/>
<dbReference type="GO" id="GO:0070677">
    <property type="term" value="F:rRNA (cytosine-2'-O-)-methyltransferase activity"/>
    <property type="evidence" value="ECO:0007669"/>
    <property type="project" value="UniProtKB-UniRule"/>
</dbReference>
<dbReference type="Pfam" id="PF00590">
    <property type="entry name" value="TP_methylase"/>
    <property type="match status" value="1"/>
</dbReference>
<dbReference type="AlphaFoldDB" id="A0A7G9GRL3"/>
<dbReference type="InterPro" id="IPR008189">
    <property type="entry name" value="rRNA_ssu_MeTfrase_I"/>
</dbReference>
<evidence type="ECO:0000256" key="5">
    <source>
        <dbReference type="ARBA" id="ARBA00022691"/>
    </source>
</evidence>
<feature type="domain" description="Tetrapyrrole methylase" evidence="7">
    <location>
        <begin position="13"/>
        <end position="212"/>
    </location>
</feature>
<dbReference type="HAMAP" id="MF_01877">
    <property type="entry name" value="16SrRNA_methyltr_I"/>
    <property type="match status" value="1"/>
</dbReference>